<sequence length="879" mass="100383">MAESLVYDLVKDVLGMVASIASEEICMAWGFKRDIEKLANSLKSIEAVLLDAEERPVDSHEWSVWLDKLKDVCYDAEDVLDEFKTEAVRKQVVNRMSIRKKVSNFLSFSNTCPLAFRLRMGHKIKEIRERLNEIEGDHKGTPTDRKPENKPVIIKANEIVIASEVIGREMEKENIINLLKDHSERSEKVSVIPIVGVGGAGKTAVAKLVYDDERVKNYFGFDLKMWVCVSEDYDLKQWIVKIIRSATDMNYSKLDVEPLQRKLGELLKDKKYLLVLDDVWSDSREKWIKLKTLLMEGSCGSKIIVTTRSHRVASNMSTISPYITLGTLPQDVCLSLFFKCAFRELGQENHHPKLKQIGEEIVNKCGGIPLAVRTLGSLLYSSTDENEWKHVRDSEIWRAREKENEILPALRLSYDHLPSHLKRCFVYCSLFPKDYQFDSRTLPLFWMAHGLVESPGENEELETLVVRYLKELWSRSFFQDFDRLLEGASIICFKMHDIMHDLASKIAEGEFLIVDYNSKFKLASKTVRHLSFVGGNVSEKEIISDLFPKVGNLRTISFPVAGEGPGKAFIEACIRRFRCLRVLILGYSNIEVLPKEIGKLKHLRYFSLDGSRLRKVPNSLCKLQSLQTLDLSGCMELEELPKDTRYMIGLRAFAFTTKQDSLQKNGIGCLDSLRFLYIDNCCNLEYLFEDIDQLKALRDLFISNCPSLISLPHSIKNLRSLETLMLTNCEKPDLELRMKSDRESIRHHQLSGDATTRPHLKTLVIQGLLQLVELPQWLLDAFANTLQILVIHRCPNVIALPDPLKYLTSLQILWIADCPKLASLPEDIRHLRELKVLSLADCPMVSDRCLPAGTGEDWPNIAHIPTIRIDGETIQSSDP</sequence>
<accession>A0ACC1XII2</accession>
<proteinExistence type="predicted"/>
<dbReference type="Proteomes" id="UP001164539">
    <property type="component" value="Chromosome 9"/>
</dbReference>
<protein>
    <submittedName>
        <fullName evidence="1">Disease resistance protein</fullName>
    </submittedName>
</protein>
<comment type="caution">
    <text evidence="1">The sequence shown here is derived from an EMBL/GenBank/DDBJ whole genome shotgun (WGS) entry which is preliminary data.</text>
</comment>
<name>A0ACC1XII2_MELAZ</name>
<reference evidence="1 2" key="1">
    <citation type="journal article" date="2023" name="Science">
        <title>Complex scaffold remodeling in plant triterpene biosynthesis.</title>
        <authorList>
            <person name="De La Pena R."/>
            <person name="Hodgson H."/>
            <person name="Liu J.C."/>
            <person name="Stephenson M.J."/>
            <person name="Martin A.C."/>
            <person name="Owen C."/>
            <person name="Harkess A."/>
            <person name="Leebens-Mack J."/>
            <person name="Jimenez L.E."/>
            <person name="Osbourn A."/>
            <person name="Sattely E.S."/>
        </authorList>
    </citation>
    <scope>NUCLEOTIDE SEQUENCE [LARGE SCALE GENOMIC DNA]</scope>
    <source>
        <strain evidence="2">cv. JPN11</strain>
        <tissue evidence="1">Leaf</tissue>
    </source>
</reference>
<gene>
    <name evidence="1" type="ORF">OWV82_016392</name>
</gene>
<organism evidence="1 2">
    <name type="scientific">Melia azedarach</name>
    <name type="common">Chinaberry tree</name>
    <dbReference type="NCBI Taxonomy" id="155640"/>
    <lineage>
        <taxon>Eukaryota</taxon>
        <taxon>Viridiplantae</taxon>
        <taxon>Streptophyta</taxon>
        <taxon>Embryophyta</taxon>
        <taxon>Tracheophyta</taxon>
        <taxon>Spermatophyta</taxon>
        <taxon>Magnoliopsida</taxon>
        <taxon>eudicotyledons</taxon>
        <taxon>Gunneridae</taxon>
        <taxon>Pentapetalae</taxon>
        <taxon>rosids</taxon>
        <taxon>malvids</taxon>
        <taxon>Sapindales</taxon>
        <taxon>Meliaceae</taxon>
        <taxon>Melia</taxon>
    </lineage>
</organism>
<dbReference type="EMBL" id="CM051402">
    <property type="protein sequence ID" value="KAJ4710175.1"/>
    <property type="molecule type" value="Genomic_DNA"/>
</dbReference>
<keyword evidence="2" id="KW-1185">Reference proteome</keyword>
<evidence type="ECO:0000313" key="1">
    <source>
        <dbReference type="EMBL" id="KAJ4710175.1"/>
    </source>
</evidence>
<evidence type="ECO:0000313" key="2">
    <source>
        <dbReference type="Proteomes" id="UP001164539"/>
    </source>
</evidence>